<feature type="region of interest" description="Disordered" evidence="1">
    <location>
        <begin position="464"/>
        <end position="588"/>
    </location>
</feature>
<dbReference type="EMBL" id="CM001198">
    <property type="protein sequence ID" value="EGP89527.1"/>
    <property type="molecule type" value="Genomic_DNA"/>
</dbReference>
<reference evidence="2 3" key="1">
    <citation type="journal article" date="2011" name="PLoS Genet.">
        <title>Finished genome of the fungal wheat pathogen Mycosphaerella graminicola reveals dispensome structure, chromosome plasticity, and stealth pathogenesis.</title>
        <authorList>
            <person name="Goodwin S.B."/>
            <person name="Ben M'barek S."/>
            <person name="Dhillon B."/>
            <person name="Wittenberg A.H.J."/>
            <person name="Crane C.F."/>
            <person name="Hane J.K."/>
            <person name="Foster A.J."/>
            <person name="Van der Lee T.A.J."/>
            <person name="Grimwood J."/>
            <person name="Aerts A."/>
            <person name="Antoniw J."/>
            <person name="Bailey A."/>
            <person name="Bluhm B."/>
            <person name="Bowler J."/>
            <person name="Bristow J."/>
            <person name="van der Burgt A."/>
            <person name="Canto-Canche B."/>
            <person name="Churchill A.C.L."/>
            <person name="Conde-Ferraez L."/>
            <person name="Cools H.J."/>
            <person name="Coutinho P.M."/>
            <person name="Csukai M."/>
            <person name="Dehal P."/>
            <person name="De Wit P."/>
            <person name="Donzelli B."/>
            <person name="van de Geest H.C."/>
            <person name="van Ham R.C.H.J."/>
            <person name="Hammond-Kosack K.E."/>
            <person name="Henrissat B."/>
            <person name="Kilian A."/>
            <person name="Kobayashi A.K."/>
            <person name="Koopmann E."/>
            <person name="Kourmpetis Y."/>
            <person name="Kuzniar A."/>
            <person name="Lindquist E."/>
            <person name="Lombard V."/>
            <person name="Maliepaard C."/>
            <person name="Martins N."/>
            <person name="Mehrabi R."/>
            <person name="Nap J.P.H."/>
            <person name="Ponomarenko A."/>
            <person name="Rudd J.J."/>
            <person name="Salamov A."/>
            <person name="Schmutz J."/>
            <person name="Schouten H.J."/>
            <person name="Shapiro H."/>
            <person name="Stergiopoulos I."/>
            <person name="Torriani S.F.F."/>
            <person name="Tu H."/>
            <person name="de Vries R.P."/>
            <person name="Waalwijk C."/>
            <person name="Ware S.B."/>
            <person name="Wiebenga A."/>
            <person name="Zwiers L.-H."/>
            <person name="Oliver R.P."/>
            <person name="Grigoriev I.V."/>
            <person name="Kema G.H.J."/>
        </authorList>
    </citation>
    <scope>NUCLEOTIDE SEQUENCE [LARGE SCALE GENOMIC DNA]</scope>
    <source>
        <strain evidence="3">CBS 115943 / IPO323</strain>
    </source>
</reference>
<dbReference type="AlphaFoldDB" id="F9X5I3"/>
<sequence length="588" mass="65759">MQRKEIECPRRDKRYVLKLFVEKWPRPYTRAMAANSFGIHDNTNDIITMNCPQHESMPQDHFNQMPHSHITHRSDAHGQHSRTRGPHWNRQSTKPFRPSMFFSSSSSTSDTHQPSSPFHSHQPSFIDITLDPTAFTFQPASAYRAQHNQSQALTIDPLSFWWQLPDWTPRPHTSLDTMDTQPVIIGFGPKSRYGKPAHIDMPRRSHFKPELVDVYIADEFVEAIPRKDLVRFSIAAAKAFPRPVKSSTKAQVVPIAESSNQPQSPRDSGYQGSPKLPAGSRAGALPVQTGKILPSPDHSSAPKGRKQLRLFLDAPEMPSFEAVQSALKWMKDNADADGSARLLDFGPSSLEDAQLIDLIDLYQTALCFDLRPFPKRIRIEILNRLTTNRPDVNTFRQLSRFLPLDDSAIKRSINSFHDFWRAKEYTAGELAEFDDFLAQDENKDFERRLAQIFKARRVAHAKGLEDAKATGDHTKHVPQKGALRSGRGVAAHGQTADTGLSTKQNVEGKDNHQKTTKVTKAMSKQAGKEDAADGTKGSKKSEQVATDNSSEGKEVGEVSEASPGGRRRPRRAQQARGKALTAEAEAKA</sequence>
<dbReference type="KEGG" id="ztr:MYCGRDRAFT_108495"/>
<gene>
    <name evidence="2" type="ORF">MYCGRDRAFT_108495</name>
</gene>
<feature type="compositionally biased region" description="Basic and acidic residues" evidence="1">
    <location>
        <begin position="464"/>
        <end position="475"/>
    </location>
</feature>
<feature type="compositionally biased region" description="Polar residues" evidence="1">
    <location>
        <begin position="495"/>
        <end position="505"/>
    </location>
</feature>
<keyword evidence="3" id="KW-1185">Reference proteome</keyword>
<dbReference type="OrthoDB" id="3644326at2759"/>
<proteinExistence type="predicted"/>
<dbReference type="GeneID" id="13404052"/>
<organism evidence="2 3">
    <name type="scientific">Zymoseptoria tritici (strain CBS 115943 / IPO323)</name>
    <name type="common">Speckled leaf blotch fungus</name>
    <name type="synonym">Septoria tritici</name>
    <dbReference type="NCBI Taxonomy" id="336722"/>
    <lineage>
        <taxon>Eukaryota</taxon>
        <taxon>Fungi</taxon>
        <taxon>Dikarya</taxon>
        <taxon>Ascomycota</taxon>
        <taxon>Pezizomycotina</taxon>
        <taxon>Dothideomycetes</taxon>
        <taxon>Dothideomycetidae</taxon>
        <taxon>Mycosphaerellales</taxon>
        <taxon>Mycosphaerellaceae</taxon>
        <taxon>Zymoseptoria</taxon>
    </lineage>
</organism>
<protein>
    <submittedName>
        <fullName evidence="2">Uncharacterized protein</fullName>
    </submittedName>
</protein>
<accession>F9X5I3</accession>
<name>F9X5I3_ZYMTI</name>
<feature type="compositionally biased region" description="Low complexity" evidence="1">
    <location>
        <begin position="95"/>
        <end position="123"/>
    </location>
</feature>
<dbReference type="InParanoid" id="F9X5I3"/>
<dbReference type="eggNOG" id="ENOG502RHBK">
    <property type="taxonomic scope" value="Eukaryota"/>
</dbReference>
<evidence type="ECO:0000313" key="2">
    <source>
        <dbReference type="EMBL" id="EGP89527.1"/>
    </source>
</evidence>
<evidence type="ECO:0000313" key="3">
    <source>
        <dbReference type="Proteomes" id="UP000008062"/>
    </source>
</evidence>
<dbReference type="OMA" id="CANSMEY"/>
<dbReference type="HOGENOM" id="CLU_463977_0_0_1"/>
<feature type="region of interest" description="Disordered" evidence="1">
    <location>
        <begin position="247"/>
        <end position="281"/>
    </location>
</feature>
<feature type="compositionally biased region" description="Polar residues" evidence="1">
    <location>
        <begin position="257"/>
        <end position="266"/>
    </location>
</feature>
<evidence type="ECO:0000256" key="1">
    <source>
        <dbReference type="SAM" id="MobiDB-lite"/>
    </source>
</evidence>
<dbReference type="Proteomes" id="UP000008062">
    <property type="component" value="Chromosome 3"/>
</dbReference>
<dbReference type="RefSeq" id="XP_003854551.1">
    <property type="nucleotide sequence ID" value="XM_003854503.1"/>
</dbReference>
<feature type="region of interest" description="Disordered" evidence="1">
    <location>
        <begin position="65"/>
        <end position="123"/>
    </location>
</feature>